<keyword evidence="1" id="KW-1133">Transmembrane helix</keyword>
<feature type="transmembrane region" description="Helical" evidence="1">
    <location>
        <begin position="321"/>
        <end position="338"/>
    </location>
</feature>
<evidence type="ECO:0000259" key="2">
    <source>
        <dbReference type="Pfam" id="PF01757"/>
    </source>
</evidence>
<evidence type="ECO:0000256" key="1">
    <source>
        <dbReference type="SAM" id="Phobius"/>
    </source>
</evidence>
<accession>A0ABU7PC36</accession>
<keyword evidence="1" id="KW-0812">Transmembrane</keyword>
<evidence type="ECO:0000313" key="3">
    <source>
        <dbReference type="EMBL" id="MEE4543377.1"/>
    </source>
</evidence>
<dbReference type="InterPro" id="IPR050879">
    <property type="entry name" value="Acyltransferase_3"/>
</dbReference>
<feature type="transmembrane region" description="Helical" evidence="1">
    <location>
        <begin position="350"/>
        <end position="371"/>
    </location>
</feature>
<keyword evidence="4" id="KW-1185">Reference proteome</keyword>
<proteinExistence type="predicted"/>
<evidence type="ECO:0000313" key="4">
    <source>
        <dbReference type="Proteomes" id="UP001344658"/>
    </source>
</evidence>
<reference evidence="3 4" key="1">
    <citation type="submission" date="2023-12" db="EMBL/GenBank/DDBJ databases">
        <title>Streptomyces sp. V4-01.</title>
        <authorList>
            <person name="Somphong A."/>
            <person name="Phongsopitanun W."/>
        </authorList>
    </citation>
    <scope>NUCLEOTIDE SEQUENCE [LARGE SCALE GENOMIC DNA]</scope>
    <source>
        <strain evidence="3 4">V4-01</strain>
    </source>
</reference>
<feature type="domain" description="Acyltransferase 3" evidence="2">
    <location>
        <begin position="22"/>
        <end position="359"/>
    </location>
</feature>
<dbReference type="EMBL" id="JAZEWV010000010">
    <property type="protein sequence ID" value="MEE4543377.1"/>
    <property type="molecule type" value="Genomic_DNA"/>
</dbReference>
<protein>
    <submittedName>
        <fullName evidence="3">Acyltransferase</fullName>
        <ecNumber evidence="3">2.3.-.-</ecNumber>
    </submittedName>
</protein>
<feature type="transmembrane region" description="Helical" evidence="1">
    <location>
        <begin position="108"/>
        <end position="128"/>
    </location>
</feature>
<comment type="caution">
    <text evidence="3">The sequence shown here is derived from an EMBL/GenBank/DDBJ whole genome shotgun (WGS) entry which is preliminary data.</text>
</comment>
<dbReference type="Proteomes" id="UP001344658">
    <property type="component" value="Unassembled WGS sequence"/>
</dbReference>
<organism evidence="3 4">
    <name type="scientific">Actinacidiphila polyblastidii</name>
    <dbReference type="NCBI Taxonomy" id="3110430"/>
    <lineage>
        <taxon>Bacteria</taxon>
        <taxon>Bacillati</taxon>
        <taxon>Actinomycetota</taxon>
        <taxon>Actinomycetes</taxon>
        <taxon>Kitasatosporales</taxon>
        <taxon>Streptomycetaceae</taxon>
        <taxon>Actinacidiphila</taxon>
    </lineage>
</organism>
<dbReference type="PANTHER" id="PTHR23028:SF131">
    <property type="entry name" value="BLR2367 PROTEIN"/>
    <property type="match status" value="1"/>
</dbReference>
<name>A0ABU7PC36_9ACTN</name>
<dbReference type="InterPro" id="IPR002656">
    <property type="entry name" value="Acyl_transf_3_dom"/>
</dbReference>
<feature type="transmembrane region" description="Helical" evidence="1">
    <location>
        <begin position="226"/>
        <end position="244"/>
    </location>
</feature>
<dbReference type="GO" id="GO:0016746">
    <property type="term" value="F:acyltransferase activity"/>
    <property type="evidence" value="ECO:0007669"/>
    <property type="project" value="UniProtKB-KW"/>
</dbReference>
<feature type="transmembrane region" description="Helical" evidence="1">
    <location>
        <begin position="283"/>
        <end position="301"/>
    </location>
</feature>
<feature type="transmembrane region" description="Helical" evidence="1">
    <location>
        <begin position="185"/>
        <end position="206"/>
    </location>
</feature>
<feature type="transmembrane region" description="Helical" evidence="1">
    <location>
        <begin position="148"/>
        <end position="173"/>
    </location>
</feature>
<dbReference type="RefSeq" id="WP_330795727.1">
    <property type="nucleotide sequence ID" value="NZ_JAZEWV010000010.1"/>
</dbReference>
<sequence>MSAQTLTGAPAGRRAPVAKLPSLTGLRFFAALFVFLYHFAQFLGPYPPHGPITPFADPHVASHYASVTAGGGFVGVSFFFVLSGFVLTWSARADEPGRAFLRRRMLKIYPTHLVTFAIALMLFASAYTPASISVRNALLLHSFSSDPAAFISVNAPSWTLCCELLFYLLFPLIIRVVRRIPDNRLWIGAASMAAGTLGVALVTQYLVTDTPRTPFIPSLSMTQFWAGYYFPPSRLFEFVLGMLLARMVAAGKWPRVPLGVSAVLMVAGYVVSLHVPYVYRFEAVTLLPIALLICSAASADARGAWTPFGGRVMRWLGDRSFGFYMAQGIVLLYGRHLVGHNHLYGTPTAVAVLIGFVLANLAAGTLLHVCVERPIMRRWARKKAPAAPAPTHVPQSEMEATP</sequence>
<keyword evidence="1" id="KW-0472">Membrane</keyword>
<feature type="transmembrane region" description="Helical" evidence="1">
    <location>
        <begin position="23"/>
        <end position="44"/>
    </location>
</feature>
<dbReference type="EC" id="2.3.-.-" evidence="3"/>
<dbReference type="Pfam" id="PF01757">
    <property type="entry name" value="Acyl_transf_3"/>
    <property type="match status" value="1"/>
</dbReference>
<gene>
    <name evidence="3" type="ORF">V2S66_15530</name>
</gene>
<feature type="transmembrane region" description="Helical" evidence="1">
    <location>
        <begin position="64"/>
        <end position="87"/>
    </location>
</feature>
<keyword evidence="3" id="KW-0012">Acyltransferase</keyword>
<feature type="transmembrane region" description="Helical" evidence="1">
    <location>
        <begin position="256"/>
        <end position="277"/>
    </location>
</feature>
<dbReference type="PANTHER" id="PTHR23028">
    <property type="entry name" value="ACETYLTRANSFERASE"/>
    <property type="match status" value="1"/>
</dbReference>
<keyword evidence="3" id="KW-0808">Transferase</keyword>